<gene>
    <name evidence="1" type="ORF">H5410_022316</name>
</gene>
<sequence>MGRVEYGVRSRVKVEVDLLREFPKRITVGIKKGSTGKTISIWINICYDFMPKYCKACKLKGNNESERFVLHPEFRTQNEKVENNEEHQH</sequence>
<reference evidence="1 2" key="1">
    <citation type="submission" date="2020-09" db="EMBL/GenBank/DDBJ databases">
        <title>De no assembly of potato wild relative species, Solanum commersonii.</title>
        <authorList>
            <person name="Cho K."/>
        </authorList>
    </citation>
    <scope>NUCLEOTIDE SEQUENCE [LARGE SCALE GENOMIC DNA]</scope>
    <source>
        <strain evidence="1">LZ3.2</strain>
        <tissue evidence="1">Leaf</tissue>
    </source>
</reference>
<keyword evidence="2" id="KW-1185">Reference proteome</keyword>
<dbReference type="Proteomes" id="UP000824120">
    <property type="component" value="Chromosome 4"/>
</dbReference>
<dbReference type="AlphaFoldDB" id="A0A9J5ZDL9"/>
<dbReference type="EMBL" id="JACXVP010000004">
    <property type="protein sequence ID" value="KAG5611035.1"/>
    <property type="molecule type" value="Genomic_DNA"/>
</dbReference>
<name>A0A9J5ZDL9_SOLCO</name>
<organism evidence="1 2">
    <name type="scientific">Solanum commersonii</name>
    <name type="common">Commerson's wild potato</name>
    <name type="synonym">Commerson's nightshade</name>
    <dbReference type="NCBI Taxonomy" id="4109"/>
    <lineage>
        <taxon>Eukaryota</taxon>
        <taxon>Viridiplantae</taxon>
        <taxon>Streptophyta</taxon>
        <taxon>Embryophyta</taxon>
        <taxon>Tracheophyta</taxon>
        <taxon>Spermatophyta</taxon>
        <taxon>Magnoliopsida</taxon>
        <taxon>eudicotyledons</taxon>
        <taxon>Gunneridae</taxon>
        <taxon>Pentapetalae</taxon>
        <taxon>asterids</taxon>
        <taxon>lamiids</taxon>
        <taxon>Solanales</taxon>
        <taxon>Solanaceae</taxon>
        <taxon>Solanoideae</taxon>
        <taxon>Solaneae</taxon>
        <taxon>Solanum</taxon>
    </lineage>
</organism>
<evidence type="ECO:0000313" key="2">
    <source>
        <dbReference type="Proteomes" id="UP000824120"/>
    </source>
</evidence>
<evidence type="ECO:0000313" key="1">
    <source>
        <dbReference type="EMBL" id="KAG5611035.1"/>
    </source>
</evidence>
<evidence type="ECO:0008006" key="3">
    <source>
        <dbReference type="Google" id="ProtNLM"/>
    </source>
</evidence>
<protein>
    <recommendedName>
        <fullName evidence="3">Zinc knuckle CX2CX4HX4C domain-containing protein</fullName>
    </recommendedName>
</protein>
<proteinExistence type="predicted"/>
<comment type="caution">
    <text evidence="1">The sequence shown here is derived from an EMBL/GenBank/DDBJ whole genome shotgun (WGS) entry which is preliminary data.</text>
</comment>
<accession>A0A9J5ZDL9</accession>